<comment type="caution">
    <text evidence="1">The sequence shown here is derived from an EMBL/GenBank/DDBJ whole genome shotgun (WGS) entry which is preliminary data.</text>
</comment>
<dbReference type="Proteomes" id="UP001276761">
    <property type="component" value="Unassembled WGS sequence"/>
</dbReference>
<organism evidence="1 2">
    <name type="scientific">Vreelandella alkaliphila</name>
    <dbReference type="NCBI Taxonomy" id="272774"/>
    <lineage>
        <taxon>Bacteria</taxon>
        <taxon>Pseudomonadati</taxon>
        <taxon>Pseudomonadota</taxon>
        <taxon>Gammaproteobacteria</taxon>
        <taxon>Oceanospirillales</taxon>
        <taxon>Halomonadaceae</taxon>
        <taxon>Vreelandella</taxon>
    </lineage>
</organism>
<evidence type="ECO:0000313" key="2">
    <source>
        <dbReference type="Proteomes" id="UP001276761"/>
    </source>
</evidence>
<accession>A0AAJ2VQI1</accession>
<protein>
    <submittedName>
        <fullName evidence="1">Uncharacterized protein</fullName>
    </submittedName>
</protein>
<proteinExistence type="predicted"/>
<dbReference type="EMBL" id="JAWXXT010000002">
    <property type="protein sequence ID" value="MDX5979572.1"/>
    <property type="molecule type" value="Genomic_DNA"/>
</dbReference>
<gene>
    <name evidence="1" type="ORF">SIL78_18655</name>
</gene>
<dbReference type="RefSeq" id="WP_198349975.1">
    <property type="nucleotide sequence ID" value="NZ_JABASV010000012.1"/>
</dbReference>
<dbReference type="GeneID" id="303167560"/>
<sequence>MSATIETSAFQAGILKLLAAEIGEWSIEEVLNKTEELRKQLDLTCGQLQAAVCGANEVVVLIAGGVADRETVMAAKVPVDPDQLSARDLLTEAIQGVGKRTVESSSDNGGQGMADAVQAFNAITGCDLSEAEGWAFLLVNQLVASRQGGPFTAKTYSTMASLVGLAGEAEAKRHRRIEGFDEDVA</sequence>
<name>A0AAJ2VQI1_9GAMM</name>
<reference evidence="1" key="1">
    <citation type="submission" date="2023-11" db="EMBL/GenBank/DDBJ databases">
        <title>MicrobeMod: A computational toolkit for identifying prokaryotic methylation and restriction-modification with nanopore sequencing.</title>
        <authorList>
            <person name="Crits-Christoph A."/>
            <person name="Kang S.C."/>
            <person name="Lee H."/>
            <person name="Ostrov N."/>
        </authorList>
    </citation>
    <scope>NUCLEOTIDE SEQUENCE</scope>
    <source>
        <strain evidence="1">ATCC BAA-953</strain>
    </source>
</reference>
<evidence type="ECO:0000313" key="1">
    <source>
        <dbReference type="EMBL" id="MDX5979572.1"/>
    </source>
</evidence>
<dbReference type="AlphaFoldDB" id="A0AAJ2VQI1"/>